<dbReference type="SMART" id="SM00355">
    <property type="entry name" value="ZnF_C2H2"/>
    <property type="match status" value="1"/>
</dbReference>
<comment type="caution">
    <text evidence="10">The sequence shown here is derived from an EMBL/GenBank/DDBJ whole genome shotgun (WGS) entry which is preliminary data.</text>
</comment>
<dbReference type="GO" id="GO:0008270">
    <property type="term" value="F:zinc ion binding"/>
    <property type="evidence" value="ECO:0007669"/>
    <property type="project" value="UniProtKB-KW"/>
</dbReference>
<feature type="compositionally biased region" description="Acidic residues" evidence="8">
    <location>
        <begin position="1276"/>
        <end position="1294"/>
    </location>
</feature>
<comment type="subcellular location">
    <subcellularLocation>
        <location evidence="1">Nucleus</location>
    </subcellularLocation>
</comment>
<evidence type="ECO:0000256" key="4">
    <source>
        <dbReference type="ARBA" id="ARBA00022771"/>
    </source>
</evidence>
<dbReference type="PANTHER" id="PTHR15856">
    <property type="entry name" value="PHD FINGER PROTEIN 20-RELATED"/>
    <property type="match status" value="1"/>
</dbReference>
<feature type="compositionally biased region" description="Basic and acidic residues" evidence="8">
    <location>
        <begin position="1424"/>
        <end position="1443"/>
    </location>
</feature>
<feature type="region of interest" description="Disordered" evidence="8">
    <location>
        <begin position="1377"/>
        <end position="1470"/>
    </location>
</feature>
<dbReference type="SUPFAM" id="SSF57903">
    <property type="entry name" value="FYVE/PHD zinc finger"/>
    <property type="match status" value="1"/>
</dbReference>
<dbReference type="Gene3D" id="3.30.40.10">
    <property type="entry name" value="Zinc/RING finger domain, C3HC4 (zinc finger)"/>
    <property type="match status" value="1"/>
</dbReference>
<proteinExistence type="predicted"/>
<feature type="compositionally biased region" description="Polar residues" evidence="8">
    <location>
        <begin position="843"/>
        <end position="854"/>
    </location>
</feature>
<feature type="region of interest" description="Disordered" evidence="8">
    <location>
        <begin position="830"/>
        <end position="855"/>
    </location>
</feature>
<feature type="compositionally biased region" description="Polar residues" evidence="8">
    <location>
        <begin position="352"/>
        <end position="384"/>
    </location>
</feature>
<dbReference type="GO" id="GO:0006357">
    <property type="term" value="P:regulation of transcription by RNA polymerase II"/>
    <property type="evidence" value="ECO:0007669"/>
    <property type="project" value="TreeGrafter"/>
</dbReference>
<dbReference type="SUPFAM" id="SSF63748">
    <property type="entry name" value="Tudor/PWWP/MBT"/>
    <property type="match status" value="1"/>
</dbReference>
<feature type="compositionally biased region" description="Basic and acidic residues" evidence="8">
    <location>
        <begin position="1392"/>
        <end position="1417"/>
    </location>
</feature>
<feature type="region of interest" description="Disordered" evidence="8">
    <location>
        <begin position="522"/>
        <end position="541"/>
    </location>
</feature>
<evidence type="ECO:0000256" key="1">
    <source>
        <dbReference type="ARBA" id="ARBA00004123"/>
    </source>
</evidence>
<feature type="compositionally biased region" description="Polar residues" evidence="8">
    <location>
        <begin position="1207"/>
        <end position="1228"/>
    </location>
</feature>
<feature type="compositionally biased region" description="Polar residues" evidence="8">
    <location>
        <begin position="523"/>
        <end position="539"/>
    </location>
</feature>
<dbReference type="CDD" id="cd20386">
    <property type="entry name" value="Tudor_PHF20-like"/>
    <property type="match status" value="1"/>
</dbReference>
<dbReference type="PANTHER" id="PTHR15856:SF51">
    <property type="entry name" value="MBD-R2"/>
    <property type="match status" value="1"/>
</dbReference>
<evidence type="ECO:0000313" key="11">
    <source>
        <dbReference type="Proteomes" id="UP001283361"/>
    </source>
</evidence>
<keyword evidence="3" id="KW-0677">Repeat</keyword>
<organism evidence="10 11">
    <name type="scientific">Elysia crispata</name>
    <name type="common">lettuce slug</name>
    <dbReference type="NCBI Taxonomy" id="231223"/>
    <lineage>
        <taxon>Eukaryota</taxon>
        <taxon>Metazoa</taxon>
        <taxon>Spiralia</taxon>
        <taxon>Lophotrochozoa</taxon>
        <taxon>Mollusca</taxon>
        <taxon>Gastropoda</taxon>
        <taxon>Heterobranchia</taxon>
        <taxon>Euthyneura</taxon>
        <taxon>Panpulmonata</taxon>
        <taxon>Sacoglossa</taxon>
        <taxon>Placobranchoidea</taxon>
        <taxon>Plakobranchidae</taxon>
        <taxon>Elysia</taxon>
    </lineage>
</organism>
<dbReference type="PROSITE" id="PS50157">
    <property type="entry name" value="ZINC_FINGER_C2H2_2"/>
    <property type="match status" value="1"/>
</dbReference>
<feature type="region of interest" description="Disordered" evidence="8">
    <location>
        <begin position="1270"/>
        <end position="1296"/>
    </location>
</feature>
<dbReference type="InterPro" id="IPR019786">
    <property type="entry name" value="Zinc_finger_PHD-type_CS"/>
</dbReference>
<feature type="region of interest" description="Disordered" evidence="8">
    <location>
        <begin position="1034"/>
        <end position="1065"/>
    </location>
</feature>
<protein>
    <recommendedName>
        <fullName evidence="9">C2H2-type domain-containing protein</fullName>
    </recommendedName>
</protein>
<feature type="compositionally biased region" description="Polar residues" evidence="8">
    <location>
        <begin position="571"/>
        <end position="592"/>
    </location>
</feature>
<name>A0AAE1DX86_9GAST</name>
<dbReference type="CDD" id="cd20104">
    <property type="entry name" value="MBT_PHF20L1-like"/>
    <property type="match status" value="1"/>
</dbReference>
<dbReference type="Gene3D" id="2.30.30.140">
    <property type="match status" value="2"/>
</dbReference>
<dbReference type="SMART" id="SM00249">
    <property type="entry name" value="PHD"/>
    <property type="match status" value="1"/>
</dbReference>
<dbReference type="InterPro" id="IPR001965">
    <property type="entry name" value="Znf_PHD"/>
</dbReference>
<evidence type="ECO:0000256" key="7">
    <source>
        <dbReference type="PROSITE-ProRule" id="PRU00042"/>
    </source>
</evidence>
<dbReference type="Gene3D" id="3.30.160.60">
    <property type="entry name" value="Classic Zinc Finger"/>
    <property type="match status" value="1"/>
</dbReference>
<feature type="compositionally biased region" description="Low complexity" evidence="8">
    <location>
        <begin position="607"/>
        <end position="618"/>
    </location>
</feature>
<feature type="compositionally biased region" description="Basic residues" evidence="8">
    <location>
        <begin position="1444"/>
        <end position="1461"/>
    </location>
</feature>
<keyword evidence="2" id="KW-0479">Metal-binding</keyword>
<feature type="region of interest" description="Disordered" evidence="8">
    <location>
        <begin position="1190"/>
        <end position="1228"/>
    </location>
</feature>
<keyword evidence="5" id="KW-0862">Zinc</keyword>
<evidence type="ECO:0000256" key="8">
    <source>
        <dbReference type="SAM" id="MobiDB-lite"/>
    </source>
</evidence>
<evidence type="ECO:0000256" key="5">
    <source>
        <dbReference type="ARBA" id="ARBA00022833"/>
    </source>
</evidence>
<keyword evidence="6" id="KW-0539">Nucleus</keyword>
<feature type="compositionally biased region" description="Basic residues" evidence="8">
    <location>
        <begin position="401"/>
        <end position="412"/>
    </location>
</feature>
<feature type="region of interest" description="Disordered" evidence="8">
    <location>
        <begin position="1"/>
        <end position="28"/>
    </location>
</feature>
<evidence type="ECO:0000313" key="10">
    <source>
        <dbReference type="EMBL" id="KAK3786062.1"/>
    </source>
</evidence>
<dbReference type="Pfam" id="PF20826">
    <property type="entry name" value="PHD_5"/>
    <property type="match status" value="1"/>
</dbReference>
<feature type="region of interest" description="Disordered" evidence="8">
    <location>
        <begin position="556"/>
        <end position="669"/>
    </location>
</feature>
<dbReference type="EMBL" id="JAWDGP010002020">
    <property type="protein sequence ID" value="KAK3786062.1"/>
    <property type="molecule type" value="Genomic_DNA"/>
</dbReference>
<evidence type="ECO:0000256" key="6">
    <source>
        <dbReference type="ARBA" id="ARBA00023242"/>
    </source>
</evidence>
<evidence type="ECO:0000259" key="9">
    <source>
        <dbReference type="PROSITE" id="PS50157"/>
    </source>
</evidence>
<reference evidence="10" key="1">
    <citation type="journal article" date="2023" name="G3 (Bethesda)">
        <title>A reference genome for the long-term kleptoplast-retaining sea slug Elysia crispata morphotype clarki.</title>
        <authorList>
            <person name="Eastman K.E."/>
            <person name="Pendleton A.L."/>
            <person name="Shaikh M.A."/>
            <person name="Suttiyut T."/>
            <person name="Ogas R."/>
            <person name="Tomko P."/>
            <person name="Gavelis G."/>
            <person name="Widhalm J.R."/>
            <person name="Wisecaver J.H."/>
        </authorList>
    </citation>
    <scope>NUCLEOTIDE SEQUENCE</scope>
    <source>
        <strain evidence="10">ECLA1</strain>
    </source>
</reference>
<dbReference type="GO" id="GO:0044545">
    <property type="term" value="C:NSL complex"/>
    <property type="evidence" value="ECO:0007669"/>
    <property type="project" value="TreeGrafter"/>
</dbReference>
<dbReference type="InterPro" id="IPR013083">
    <property type="entry name" value="Znf_RING/FYVE/PHD"/>
</dbReference>
<dbReference type="Proteomes" id="UP001283361">
    <property type="component" value="Unassembled WGS sequence"/>
</dbReference>
<dbReference type="PROSITE" id="PS01359">
    <property type="entry name" value="ZF_PHD_1"/>
    <property type="match status" value="1"/>
</dbReference>
<dbReference type="InterPro" id="IPR043449">
    <property type="entry name" value="PHF20-like"/>
</dbReference>
<dbReference type="InterPro" id="IPR013087">
    <property type="entry name" value="Znf_C2H2_type"/>
</dbReference>
<sequence>MDFVQKTGPKAAAVSAASSDVTTSTSTKESLSTLTSMYSVTAEVEPQPSKGGGSCNMTTATPAVSTHTPVVPRSSVLRFPVRIGITWKKGERLEAQDFSNTWYPSKIVEISEEEKAVLIHFEGWNQRYDEWVDMASERLRPTTRHSERKDKGINKRRRVHPHPIYRPGDEVLARWKDCKKYPAKISRLVEESTYEVIFYDGVTHLIQAMNIQPLPEEIKAMKAKNVPPPPKAKLSFKQVKVNLPASIRKKQEQKQERSGQTFSGKILVKSKRSPSKLIAKSKLLPKVTLKRDRELDVFSVTGSRNTPTPTKNVLKEPTPVTITCEATLSTLSEAECLKLFGSAAVSRGGASIESSNQPSSSVEGLSVGSINTPKEINSGHSSTLDAVPKVLSKPGKESRGGKKRPGSRVRKRANTDTGAGIKKRKLVTVGAESGVASDLKAVKKPQGPVLGSGERSKSLDLPGYLGTPLPLAPLLPQIFVPSKAFIVEEDHNPFKCPHEGCTKDFRKESLLQYHIKYYHTEPEVSTSPSAMSHPTQPSAAASGVLPIEATCSLTVGTSGSTGNSGKHKTDGANSSTVQTPPALSSVSLTPSVGTPKRRRRKTDSICSTDSEMSASSKSKSSKRHRNDSEISVTTESPEVAGRESQTDSSRLVQELKAEEEPLVWPDTEEADEEEMASDMVNCVCGERHHTGLMIQCEVCLCWQHFKCADVKKTGVPPLNYVCLICENSPGTRDSCKYLHDMGWERRGELPSFPFVQQQASGGSKSSRISNTAHLTTLASECNDLLTSLHGIKHALHSTRRQIKISKEEDDPEFQLWQTDWDNWIKPQEDLALTPRSGDPELSPTPSTFLFSPATSVHCKEEKEEDRLEGQKSSQVWASKISPTSTQAITKVSVSSLSTAATPESSTIMSCSQSSSLPSPSLLLSPTTGRLVSACESHLASKPVMQAFSSQLFSVSSTPPKASTATFAAGTTTTCVASPNSTVAVPTPRDTVQVPSSEFLASVGERVTGPAADNPLAINTAQVLSVNTGAACAPSPSSSSLSSLQMSTPPMLLSPSNEPPPHTPSVGRASSILPSIMNQADMGSLVRDLFPGPAGDAPAQDLNKRSDHLSEINRAAFGPQSIKKDPSLCGEDSSVSADIKIETPSSGVLENQKFQELARILEEQGEKVSEGVEDKDLFSDAGLISSFKASGSENSLTFTPHDDPTSVKLEQTSEQAQDANPDVTQKLPSSSSFRFHHHADLWNTEVKQENGSLSPNHVSSFYVGVNGMAESHTSFSNEDDEDTQDNDTDTAEESADPYKNCEHNLLVHVQQVHTDIERQLDGLEARMAVQPKRSAQRNVDFPETPKRISRQEKLKLYKATYMAKLKKNLAAYEAFKHQDAQRVKERRQRKKQSMTEEERLRIREQTRARQKAFRERQRQAAPRPVKPETRSEMKKVEERREKNRLSQKKRRDNMSSQKKRREKEKQQAYYWQKKKHKDLACLLEATAMQVSRKNLH</sequence>
<dbReference type="InterPro" id="IPR011011">
    <property type="entry name" value="Znf_FYVE_PHD"/>
</dbReference>
<feature type="compositionally biased region" description="Low complexity" evidence="8">
    <location>
        <begin position="11"/>
        <end position="28"/>
    </location>
</feature>
<dbReference type="Pfam" id="PF11717">
    <property type="entry name" value="Tudor-knot"/>
    <property type="match status" value="1"/>
</dbReference>
<evidence type="ECO:0000256" key="3">
    <source>
        <dbReference type="ARBA" id="ARBA00022737"/>
    </source>
</evidence>
<dbReference type="SMART" id="SM00333">
    <property type="entry name" value="TUDOR"/>
    <property type="match status" value="2"/>
</dbReference>
<feature type="compositionally biased region" description="Low complexity" evidence="8">
    <location>
        <begin position="1034"/>
        <end position="1055"/>
    </location>
</feature>
<dbReference type="GO" id="GO:0005634">
    <property type="term" value="C:nucleus"/>
    <property type="evidence" value="ECO:0007669"/>
    <property type="project" value="UniProtKB-SubCell"/>
</dbReference>
<dbReference type="InterPro" id="IPR002999">
    <property type="entry name" value="Tudor"/>
</dbReference>
<feature type="domain" description="C2H2-type" evidence="9">
    <location>
        <begin position="494"/>
        <end position="524"/>
    </location>
</feature>
<feature type="region of interest" description="Disordered" evidence="8">
    <location>
        <begin position="349"/>
        <end position="422"/>
    </location>
</feature>
<dbReference type="InterPro" id="IPR016197">
    <property type="entry name" value="Chromo-like_dom_sf"/>
</dbReference>
<gene>
    <name evidence="10" type="ORF">RRG08_058125</name>
</gene>
<dbReference type="SUPFAM" id="SSF54160">
    <property type="entry name" value="Chromo domain-like"/>
    <property type="match status" value="1"/>
</dbReference>
<evidence type="ECO:0000256" key="2">
    <source>
        <dbReference type="ARBA" id="ARBA00022723"/>
    </source>
</evidence>
<keyword evidence="11" id="KW-1185">Reference proteome</keyword>
<dbReference type="InterPro" id="IPR025995">
    <property type="entry name" value="Tudor-knot"/>
</dbReference>
<keyword evidence="4 7" id="KW-0863">Zinc-finger</keyword>
<dbReference type="PROSITE" id="PS00028">
    <property type="entry name" value="ZINC_FINGER_C2H2_1"/>
    <property type="match status" value="1"/>
</dbReference>
<accession>A0AAE1DX86</accession>